<feature type="compositionally biased region" description="Pro residues" evidence="1">
    <location>
        <begin position="129"/>
        <end position="139"/>
    </location>
</feature>
<dbReference type="OrthoDB" id="3232941at2759"/>
<feature type="compositionally biased region" description="Basic and acidic residues" evidence="1">
    <location>
        <begin position="8"/>
        <end position="20"/>
    </location>
</feature>
<evidence type="ECO:0000313" key="2">
    <source>
        <dbReference type="EMBL" id="EMD36485.1"/>
    </source>
</evidence>
<dbReference type="EMBL" id="KB445798">
    <property type="protein sequence ID" value="EMD36485.1"/>
    <property type="molecule type" value="Genomic_DNA"/>
</dbReference>
<protein>
    <submittedName>
        <fullName evidence="2">Uncharacterized protein</fullName>
    </submittedName>
</protein>
<dbReference type="Pfam" id="PF18759">
    <property type="entry name" value="Plavaka"/>
    <property type="match status" value="1"/>
</dbReference>
<gene>
    <name evidence="2" type="ORF">CERSUDRAFT_95785</name>
</gene>
<dbReference type="STRING" id="914234.M2QWI5"/>
<accession>M2QWI5</accession>
<name>M2QWI5_CERS8</name>
<feature type="region of interest" description="Disordered" evidence="1">
    <location>
        <begin position="1"/>
        <end position="143"/>
    </location>
</feature>
<feature type="compositionally biased region" description="Acidic residues" evidence="1">
    <location>
        <begin position="61"/>
        <end position="81"/>
    </location>
</feature>
<dbReference type="HOGENOM" id="CLU_006344_1_0_1"/>
<reference evidence="2 3" key="1">
    <citation type="journal article" date="2012" name="Proc. Natl. Acad. Sci. U.S.A.">
        <title>Comparative genomics of Ceriporiopsis subvermispora and Phanerochaete chrysosporium provide insight into selective ligninolysis.</title>
        <authorList>
            <person name="Fernandez-Fueyo E."/>
            <person name="Ruiz-Duenas F.J."/>
            <person name="Ferreira P."/>
            <person name="Floudas D."/>
            <person name="Hibbett D.S."/>
            <person name="Canessa P."/>
            <person name="Larrondo L.F."/>
            <person name="James T.Y."/>
            <person name="Seelenfreund D."/>
            <person name="Lobos S."/>
            <person name="Polanco R."/>
            <person name="Tello M."/>
            <person name="Honda Y."/>
            <person name="Watanabe T."/>
            <person name="Watanabe T."/>
            <person name="Ryu J.S."/>
            <person name="Kubicek C.P."/>
            <person name="Schmoll M."/>
            <person name="Gaskell J."/>
            <person name="Hammel K.E."/>
            <person name="St John F.J."/>
            <person name="Vanden Wymelenberg A."/>
            <person name="Sabat G."/>
            <person name="Splinter BonDurant S."/>
            <person name="Syed K."/>
            <person name="Yadav J.S."/>
            <person name="Doddapaneni H."/>
            <person name="Subramanian V."/>
            <person name="Lavin J.L."/>
            <person name="Oguiza J.A."/>
            <person name="Perez G."/>
            <person name="Pisabarro A.G."/>
            <person name="Ramirez L."/>
            <person name="Santoyo F."/>
            <person name="Master E."/>
            <person name="Coutinho P.M."/>
            <person name="Henrissat B."/>
            <person name="Lombard V."/>
            <person name="Magnuson J.K."/>
            <person name="Kuees U."/>
            <person name="Hori C."/>
            <person name="Igarashi K."/>
            <person name="Samejima M."/>
            <person name="Held B.W."/>
            <person name="Barry K.W."/>
            <person name="LaButti K.M."/>
            <person name="Lapidus A."/>
            <person name="Lindquist E.A."/>
            <person name="Lucas S.M."/>
            <person name="Riley R."/>
            <person name="Salamov A.A."/>
            <person name="Hoffmeister D."/>
            <person name="Schwenk D."/>
            <person name="Hadar Y."/>
            <person name="Yarden O."/>
            <person name="de Vries R.P."/>
            <person name="Wiebenga A."/>
            <person name="Stenlid J."/>
            <person name="Eastwood D."/>
            <person name="Grigoriev I.V."/>
            <person name="Berka R.M."/>
            <person name="Blanchette R.A."/>
            <person name="Kersten P."/>
            <person name="Martinez A.T."/>
            <person name="Vicuna R."/>
            <person name="Cullen D."/>
        </authorList>
    </citation>
    <scope>NUCLEOTIDE SEQUENCE [LARGE SCALE GENOMIC DNA]</scope>
    <source>
        <strain evidence="2 3">B</strain>
    </source>
</reference>
<dbReference type="AlphaFoldDB" id="M2QWI5"/>
<feature type="region of interest" description="Disordered" evidence="1">
    <location>
        <begin position="575"/>
        <end position="600"/>
    </location>
</feature>
<evidence type="ECO:0000256" key="1">
    <source>
        <dbReference type="SAM" id="MobiDB-lite"/>
    </source>
</evidence>
<dbReference type="Proteomes" id="UP000016930">
    <property type="component" value="Unassembled WGS sequence"/>
</dbReference>
<keyword evidence="3" id="KW-1185">Reference proteome</keyword>
<organism evidence="2 3">
    <name type="scientific">Ceriporiopsis subvermispora (strain B)</name>
    <name type="common">White-rot fungus</name>
    <name type="synonym">Gelatoporia subvermispora</name>
    <dbReference type="NCBI Taxonomy" id="914234"/>
    <lineage>
        <taxon>Eukaryota</taxon>
        <taxon>Fungi</taxon>
        <taxon>Dikarya</taxon>
        <taxon>Basidiomycota</taxon>
        <taxon>Agaricomycotina</taxon>
        <taxon>Agaricomycetes</taxon>
        <taxon>Polyporales</taxon>
        <taxon>Gelatoporiaceae</taxon>
        <taxon>Gelatoporia</taxon>
    </lineage>
</organism>
<proteinExistence type="predicted"/>
<evidence type="ECO:0000313" key="3">
    <source>
        <dbReference type="Proteomes" id="UP000016930"/>
    </source>
</evidence>
<sequence length="839" mass="95367">MVVSSNVDIREMEARLHIPSEDESDIDNIPNENADHTDTAVSPALNPEFAEDDDAVRWDVPEPDNEDDPFLGDISDSDDDLGFANILQDDDSEHASRQEEEDESFITRKTHPHLSAKPCNATGQFLPAGAPPVPRPDPPGVGDWTPFEDRVQFETANFLYTRNKMSSGDYKILSKLWAATLARHGDEPPFKNSKKLHQRIDSAPLGDLPWDSMQFWYHDTDAESEPTPGPTPGWKTECYDVWYRNPRDVVRNLLSNPDFDGEFDYTPIRDHTEDDGLRRRDFMSGDWAWNQADLIHEDPQIDSEGAMFCPLILGSDKTTVSVATGNNEYYPIYLSLGNPFANDFPRADIHQLIAPDLLHQLIKGTFKDHLVNWVEDYLVIEHGRKFKQWTGDDSKALMKVYLPAIVGYVPDNIVKTFAAFLNFCYLARHNVFTDSTLDRLDKALKRFHKYRTIFQTAGVRPSGFALPRQHSMVHYYDMIKLFGAPNGICTSITESKHIDAVKVPWRRSSKYKAMGQMLKINQCVDKLAACRVDFKKRGMLEEPLLTYIYRLLGAEESSEDDDDDDDIPAGHVYVPEAAAAPRQPESAVDNTEDSEEVAGPRVMSYMDMAQTSLRTASKDLTELSAQIKQPRLPELTRQFLYDKLHSNSPYDSSENNVHAEEFPIIRAKIYTFSSAAATFYAPSDPCGPGGMHREHIHTTPSWYKGPPRFDNVFVKQGNDLPGMRGLAVARVLLFYSFKHRYKKYSCALVHWYKVASEMPDSLTGFWVVKPEFVDGDRDWPNLQVIDLESILRAAHLMPVFPPGVPVPNEVMPHNALLAYSTFYVNKYIDHHVFELLFEP</sequence>
<dbReference type="InterPro" id="IPR041078">
    <property type="entry name" value="Plavaka"/>
</dbReference>